<dbReference type="PANTHER" id="PTHR11349">
    <property type="entry name" value="NUCLEOSIDE DIPHOSPHATE KINASE"/>
    <property type="match status" value="1"/>
</dbReference>
<dbReference type="Pfam" id="PF00334">
    <property type="entry name" value="NDK"/>
    <property type="match status" value="1"/>
</dbReference>
<dbReference type="NCBIfam" id="NF001908">
    <property type="entry name" value="PRK00668.1"/>
    <property type="match status" value="1"/>
</dbReference>
<organism evidence="18 19">
    <name type="scientific">Sinocyclocheilus anshuiensis</name>
    <dbReference type="NCBI Taxonomy" id="1608454"/>
    <lineage>
        <taxon>Eukaryota</taxon>
        <taxon>Metazoa</taxon>
        <taxon>Chordata</taxon>
        <taxon>Craniata</taxon>
        <taxon>Vertebrata</taxon>
        <taxon>Euteleostomi</taxon>
        <taxon>Actinopterygii</taxon>
        <taxon>Neopterygii</taxon>
        <taxon>Teleostei</taxon>
        <taxon>Ostariophysi</taxon>
        <taxon>Cypriniformes</taxon>
        <taxon>Cyprinidae</taxon>
        <taxon>Cyprininae</taxon>
        <taxon>Sinocyclocheilus</taxon>
    </lineage>
</organism>
<dbReference type="SMART" id="SM00562">
    <property type="entry name" value="NDK"/>
    <property type="match status" value="1"/>
</dbReference>
<evidence type="ECO:0000256" key="5">
    <source>
        <dbReference type="ARBA" id="ARBA00008142"/>
    </source>
</evidence>
<dbReference type="Gene3D" id="3.30.70.141">
    <property type="entry name" value="Nucleoside diphosphate kinase-like domain"/>
    <property type="match status" value="1"/>
</dbReference>
<keyword evidence="19" id="KW-1185">Reference proteome</keyword>
<keyword evidence="12" id="KW-0546">Nucleotide metabolism</keyword>
<dbReference type="EC" id="2.7.4.6" evidence="16"/>
<evidence type="ECO:0000256" key="15">
    <source>
        <dbReference type="RuleBase" id="RU004011"/>
    </source>
</evidence>
<evidence type="ECO:0000256" key="13">
    <source>
        <dbReference type="ARBA" id="ARBA00023273"/>
    </source>
</evidence>
<dbReference type="Ensembl" id="ENSSANT00000057015.1">
    <property type="protein sequence ID" value="ENSSANP00000053614.1"/>
    <property type="gene ID" value="ENSSANG00000026841.1"/>
</dbReference>
<keyword evidence="11" id="KW-0460">Magnesium</keyword>
<evidence type="ECO:0000256" key="12">
    <source>
        <dbReference type="ARBA" id="ARBA00023080"/>
    </source>
</evidence>
<dbReference type="GO" id="GO:0005524">
    <property type="term" value="F:ATP binding"/>
    <property type="evidence" value="ECO:0007669"/>
    <property type="project" value="UniProtKB-KW"/>
</dbReference>
<comment type="subcellular location">
    <subcellularLocation>
        <location evidence="4">Cell projection</location>
    </subcellularLocation>
</comment>
<evidence type="ECO:0000256" key="4">
    <source>
        <dbReference type="ARBA" id="ARBA00004316"/>
    </source>
</evidence>
<evidence type="ECO:0000256" key="7">
    <source>
        <dbReference type="ARBA" id="ARBA00022723"/>
    </source>
</evidence>
<protein>
    <recommendedName>
        <fullName evidence="16">Nucleoside diphosphate kinase</fullName>
        <ecNumber evidence="16">2.7.4.6</ecNumber>
    </recommendedName>
</protein>
<dbReference type="GO" id="GO:0004550">
    <property type="term" value="F:nucleoside diphosphate kinase activity"/>
    <property type="evidence" value="ECO:0007669"/>
    <property type="project" value="UniProtKB-EC"/>
</dbReference>
<evidence type="ECO:0000256" key="14">
    <source>
        <dbReference type="PROSITE-ProRule" id="PRU00706"/>
    </source>
</evidence>
<dbReference type="GO" id="GO:0046872">
    <property type="term" value="F:metal ion binding"/>
    <property type="evidence" value="ECO:0007669"/>
    <property type="project" value="UniProtKB-KW"/>
</dbReference>
<keyword evidence="7" id="KW-0479">Metal-binding</keyword>
<reference evidence="18" key="2">
    <citation type="submission" date="2025-09" db="UniProtKB">
        <authorList>
            <consortium name="Ensembl"/>
        </authorList>
    </citation>
    <scope>IDENTIFICATION</scope>
</reference>
<dbReference type="InterPro" id="IPR034907">
    <property type="entry name" value="NDK-like_dom"/>
</dbReference>
<evidence type="ECO:0000256" key="9">
    <source>
        <dbReference type="ARBA" id="ARBA00022777"/>
    </source>
</evidence>
<dbReference type="GO" id="GO:0006228">
    <property type="term" value="P:UTP biosynthetic process"/>
    <property type="evidence" value="ECO:0007669"/>
    <property type="project" value="InterPro"/>
</dbReference>
<dbReference type="InterPro" id="IPR023005">
    <property type="entry name" value="Nucleoside_diP_kinase_AS"/>
</dbReference>
<sequence>MYMFCVSLSDSIAIDYKSPDAIALESVSAHLHKSLTADDHGLVRAHVRGINFRLLDCRQKIPMSGNEERTFIAIKPDGVQRGLIGEIIKRFEQKGFKLVAMKLLQADEDLLRQHYCGLKDRPFFPGLVSFMSSGPVVAMVWEGFNVIKTGRVMLGETNPIDSKPGTIRGDFCVQVVRNIIHGSDSVESANGEINLWFKPEEISDYTKCQDSWLNG</sequence>
<dbReference type="PROSITE" id="PS00469">
    <property type="entry name" value="NDPK"/>
    <property type="match status" value="1"/>
</dbReference>
<keyword evidence="13" id="KW-0966">Cell projection</keyword>
<evidence type="ECO:0000313" key="18">
    <source>
        <dbReference type="Ensembl" id="ENSSANP00000053614.1"/>
    </source>
</evidence>
<proteinExistence type="inferred from homology"/>
<dbReference type="GO" id="GO:0042995">
    <property type="term" value="C:cell projection"/>
    <property type="evidence" value="ECO:0007669"/>
    <property type="project" value="UniProtKB-SubCell"/>
</dbReference>
<evidence type="ECO:0000256" key="10">
    <source>
        <dbReference type="ARBA" id="ARBA00022840"/>
    </source>
</evidence>
<dbReference type="InterPro" id="IPR036850">
    <property type="entry name" value="NDK-like_dom_sf"/>
</dbReference>
<keyword evidence="10 16" id="KW-0067">ATP-binding</keyword>
<feature type="active site" description="Pros-phosphohistidine intermediate" evidence="14">
    <location>
        <position position="181"/>
    </location>
</feature>
<dbReference type="CDD" id="cd04413">
    <property type="entry name" value="NDPk_I"/>
    <property type="match status" value="1"/>
</dbReference>
<keyword evidence="9 16" id="KW-0418">Kinase</keyword>
<keyword evidence="8 16" id="KW-0547">Nucleotide-binding</keyword>
<dbReference type="FunFam" id="3.30.70.141:FF:000015">
    <property type="entry name" value="Nucleoside diphosphate kinase B"/>
    <property type="match status" value="1"/>
</dbReference>
<feature type="binding site" evidence="14">
    <location>
        <position position="151"/>
    </location>
    <ligand>
        <name>ATP</name>
        <dbReference type="ChEBI" id="CHEBI:30616"/>
    </ligand>
</feature>
<comment type="catalytic activity">
    <reaction evidence="1 16">
        <text>a 2'-deoxyribonucleoside 5'-diphosphate + ATP = a 2'-deoxyribonucleoside 5'-triphosphate + ADP</text>
        <dbReference type="Rhea" id="RHEA:44640"/>
        <dbReference type="ChEBI" id="CHEBI:30616"/>
        <dbReference type="ChEBI" id="CHEBI:61560"/>
        <dbReference type="ChEBI" id="CHEBI:73316"/>
        <dbReference type="ChEBI" id="CHEBI:456216"/>
        <dbReference type="EC" id="2.7.4.6"/>
    </reaction>
</comment>
<dbReference type="InterPro" id="IPR001564">
    <property type="entry name" value="Nucleoside_diP_kinase"/>
</dbReference>
<feature type="binding site" evidence="14">
    <location>
        <position position="157"/>
    </location>
    <ligand>
        <name>ATP</name>
        <dbReference type="ChEBI" id="CHEBI:30616"/>
    </ligand>
</feature>
<feature type="binding site" evidence="14">
    <location>
        <position position="123"/>
    </location>
    <ligand>
        <name>ATP</name>
        <dbReference type="ChEBI" id="CHEBI:30616"/>
    </ligand>
</feature>
<evidence type="ECO:0000313" key="19">
    <source>
        <dbReference type="Proteomes" id="UP000472260"/>
    </source>
</evidence>
<dbReference type="SUPFAM" id="SSF54919">
    <property type="entry name" value="Nucleoside diphosphate kinase, NDK"/>
    <property type="match status" value="1"/>
</dbReference>
<evidence type="ECO:0000256" key="1">
    <source>
        <dbReference type="ARBA" id="ARBA00000082"/>
    </source>
</evidence>
<feature type="domain" description="Nucleoside diphosphate kinase-like" evidence="17">
    <location>
        <begin position="67"/>
        <end position="204"/>
    </location>
</feature>
<accession>A0A671P6X5</accession>
<gene>
    <name evidence="18" type="primary">nme2a</name>
</gene>
<dbReference type="Proteomes" id="UP000472260">
    <property type="component" value="Unassembled WGS sequence"/>
</dbReference>
<feature type="binding site" evidence="14">
    <location>
        <position position="168"/>
    </location>
    <ligand>
        <name>ATP</name>
        <dbReference type="ChEBI" id="CHEBI:30616"/>
    </ligand>
</feature>
<name>A0A671P6X5_9TELE</name>
<comment type="cofactor">
    <cofactor evidence="3">
        <name>Mg(2+)</name>
        <dbReference type="ChEBI" id="CHEBI:18420"/>
    </cofactor>
</comment>
<dbReference type="PROSITE" id="PS51374">
    <property type="entry name" value="NDPK_LIKE"/>
    <property type="match status" value="1"/>
</dbReference>
<evidence type="ECO:0000256" key="2">
    <source>
        <dbReference type="ARBA" id="ARBA00000937"/>
    </source>
</evidence>
<comment type="similarity">
    <text evidence="5 14 15">Belongs to the NDK family.</text>
</comment>
<evidence type="ECO:0000256" key="11">
    <source>
        <dbReference type="ARBA" id="ARBA00022842"/>
    </source>
</evidence>
<evidence type="ECO:0000256" key="3">
    <source>
        <dbReference type="ARBA" id="ARBA00001946"/>
    </source>
</evidence>
<keyword evidence="6 16" id="KW-0808">Transferase</keyword>
<feature type="binding site" evidence="14">
    <location>
        <position position="75"/>
    </location>
    <ligand>
        <name>ATP</name>
        <dbReference type="ChEBI" id="CHEBI:30616"/>
    </ligand>
</feature>
<evidence type="ECO:0000256" key="16">
    <source>
        <dbReference type="RuleBase" id="RU004013"/>
    </source>
</evidence>
<reference evidence="18" key="1">
    <citation type="submission" date="2025-08" db="UniProtKB">
        <authorList>
            <consortium name="Ensembl"/>
        </authorList>
    </citation>
    <scope>IDENTIFICATION</scope>
</reference>
<evidence type="ECO:0000256" key="8">
    <source>
        <dbReference type="ARBA" id="ARBA00022741"/>
    </source>
</evidence>
<feature type="binding site" evidence="14">
    <location>
        <position position="178"/>
    </location>
    <ligand>
        <name>ATP</name>
        <dbReference type="ChEBI" id="CHEBI:30616"/>
    </ligand>
</feature>
<dbReference type="HAMAP" id="MF_00451">
    <property type="entry name" value="NDP_kinase"/>
    <property type="match status" value="1"/>
</dbReference>
<evidence type="ECO:0000259" key="17">
    <source>
        <dbReference type="SMART" id="SM00562"/>
    </source>
</evidence>
<dbReference type="GO" id="GO:0006183">
    <property type="term" value="P:GTP biosynthetic process"/>
    <property type="evidence" value="ECO:0007669"/>
    <property type="project" value="InterPro"/>
</dbReference>
<comment type="catalytic activity">
    <reaction evidence="2">
        <text>a ribonucleoside 5'-diphosphate + ATP = a ribonucleoside 5'-triphosphate + ADP</text>
        <dbReference type="Rhea" id="RHEA:18113"/>
        <dbReference type="ChEBI" id="CHEBI:30616"/>
        <dbReference type="ChEBI" id="CHEBI:57930"/>
        <dbReference type="ChEBI" id="CHEBI:61557"/>
        <dbReference type="ChEBI" id="CHEBI:456216"/>
        <dbReference type="EC" id="2.7.4.6"/>
    </reaction>
</comment>
<dbReference type="GO" id="GO:0006241">
    <property type="term" value="P:CTP biosynthetic process"/>
    <property type="evidence" value="ECO:0007669"/>
    <property type="project" value="InterPro"/>
</dbReference>
<dbReference type="AlphaFoldDB" id="A0A671P6X5"/>
<evidence type="ECO:0000256" key="6">
    <source>
        <dbReference type="ARBA" id="ARBA00022679"/>
    </source>
</evidence>
<dbReference type="PRINTS" id="PR01243">
    <property type="entry name" value="NUCDPKINASE"/>
</dbReference>